<dbReference type="AlphaFoldDB" id="A0AAN5I4Y8"/>
<feature type="transmembrane region" description="Helical" evidence="1">
    <location>
        <begin position="7"/>
        <end position="27"/>
    </location>
</feature>
<dbReference type="EMBL" id="BTRK01000005">
    <property type="protein sequence ID" value="GMR50896.1"/>
    <property type="molecule type" value="Genomic_DNA"/>
</dbReference>
<dbReference type="PANTHER" id="PTHR37446">
    <property type="entry name" value="CLAUDIN-LIKE IN CAENORHABDITIS"/>
    <property type="match status" value="1"/>
</dbReference>
<dbReference type="Proteomes" id="UP001328107">
    <property type="component" value="Unassembled WGS sequence"/>
</dbReference>
<sequence>MCSFLVQIIYGVFSVLTLILTVVALAANGWKSAGDELDSVGLMCNPMKAEPNKDGFKFDCPIDLSLWEKMPFAGKLIFICLILAIIMELVCIAYNIFSAFACCCKASLLYALLAMTVFVNIMLITVVACGFSFTPDVTLDGVGDKFKEAGKEAKK</sequence>
<comment type="caution">
    <text evidence="2">The sequence shown here is derived from an EMBL/GenBank/DDBJ whole genome shotgun (WGS) entry which is preliminary data.</text>
</comment>
<name>A0AAN5I4Y8_9BILA</name>
<keyword evidence="3" id="KW-1185">Reference proteome</keyword>
<accession>A0AAN5I4Y8</accession>
<evidence type="ECO:0000313" key="2">
    <source>
        <dbReference type="EMBL" id="GMR50896.1"/>
    </source>
</evidence>
<keyword evidence="1" id="KW-0472">Membrane</keyword>
<keyword evidence="1" id="KW-1133">Transmembrane helix</keyword>
<reference evidence="3" key="1">
    <citation type="submission" date="2022-10" db="EMBL/GenBank/DDBJ databases">
        <title>Genome assembly of Pristionchus species.</title>
        <authorList>
            <person name="Yoshida K."/>
            <person name="Sommer R.J."/>
        </authorList>
    </citation>
    <scope>NUCLEOTIDE SEQUENCE [LARGE SCALE GENOMIC DNA]</scope>
    <source>
        <strain evidence="3">RS5460</strain>
    </source>
</reference>
<evidence type="ECO:0000256" key="1">
    <source>
        <dbReference type="SAM" id="Phobius"/>
    </source>
</evidence>
<feature type="transmembrane region" description="Helical" evidence="1">
    <location>
        <begin position="76"/>
        <end position="97"/>
    </location>
</feature>
<proteinExistence type="predicted"/>
<evidence type="ECO:0000313" key="3">
    <source>
        <dbReference type="Proteomes" id="UP001328107"/>
    </source>
</evidence>
<keyword evidence="1" id="KW-0812">Transmembrane</keyword>
<feature type="non-terminal residue" evidence="2">
    <location>
        <position position="155"/>
    </location>
</feature>
<protein>
    <submittedName>
        <fullName evidence="2">Uncharacterized protein</fullName>
    </submittedName>
</protein>
<dbReference type="PANTHER" id="PTHR37446:SF1">
    <property type="entry name" value="CLAUDIN"/>
    <property type="match status" value="1"/>
</dbReference>
<gene>
    <name evidence="2" type="ORF">PMAYCL1PPCAC_21091</name>
</gene>
<feature type="transmembrane region" description="Helical" evidence="1">
    <location>
        <begin position="109"/>
        <end position="133"/>
    </location>
</feature>
<organism evidence="2 3">
    <name type="scientific">Pristionchus mayeri</name>
    <dbReference type="NCBI Taxonomy" id="1317129"/>
    <lineage>
        <taxon>Eukaryota</taxon>
        <taxon>Metazoa</taxon>
        <taxon>Ecdysozoa</taxon>
        <taxon>Nematoda</taxon>
        <taxon>Chromadorea</taxon>
        <taxon>Rhabditida</taxon>
        <taxon>Rhabditina</taxon>
        <taxon>Diplogasteromorpha</taxon>
        <taxon>Diplogasteroidea</taxon>
        <taxon>Neodiplogasteridae</taxon>
        <taxon>Pristionchus</taxon>
    </lineage>
</organism>